<dbReference type="AlphaFoldDB" id="A0A9W6GD13"/>
<dbReference type="Pfam" id="PF09348">
    <property type="entry name" value="DUF1990"/>
    <property type="match status" value="1"/>
</dbReference>
<organism evidence="2 3">
    <name type="scientific">Glycomyces algeriensis</name>
    <dbReference type="NCBI Taxonomy" id="256037"/>
    <lineage>
        <taxon>Bacteria</taxon>
        <taxon>Bacillati</taxon>
        <taxon>Actinomycetota</taxon>
        <taxon>Actinomycetes</taxon>
        <taxon>Glycomycetales</taxon>
        <taxon>Glycomycetaceae</taxon>
        <taxon>Glycomyces</taxon>
    </lineage>
</organism>
<dbReference type="RefSeq" id="WP_270117956.1">
    <property type="nucleotide sequence ID" value="NZ_BAAAOL010000001.1"/>
</dbReference>
<feature type="domain" description="DUF1990" evidence="1">
    <location>
        <begin position="6"/>
        <end position="153"/>
    </location>
</feature>
<evidence type="ECO:0000313" key="2">
    <source>
        <dbReference type="EMBL" id="GLI44635.1"/>
    </source>
</evidence>
<evidence type="ECO:0000259" key="1">
    <source>
        <dbReference type="Pfam" id="PF09348"/>
    </source>
</evidence>
<accession>A0A9W6GD13</accession>
<protein>
    <submittedName>
        <fullName evidence="2">DUF1990 domain-containing protein</fullName>
    </submittedName>
</protein>
<dbReference type="PANTHER" id="PTHR34202">
    <property type="entry name" value="UPF0548 PROTEIN"/>
    <property type="match status" value="1"/>
</dbReference>
<dbReference type="PANTHER" id="PTHR34202:SF1">
    <property type="entry name" value="UPF0548 PROTEIN"/>
    <property type="match status" value="1"/>
</dbReference>
<evidence type="ECO:0000313" key="3">
    <source>
        <dbReference type="Proteomes" id="UP001144313"/>
    </source>
</evidence>
<name>A0A9W6GD13_9ACTN</name>
<dbReference type="InterPro" id="IPR014457">
    <property type="entry name" value="UCP010260"/>
</dbReference>
<dbReference type="EMBL" id="BSDT01000001">
    <property type="protein sequence ID" value="GLI44635.1"/>
    <property type="molecule type" value="Genomic_DNA"/>
</dbReference>
<proteinExistence type="predicted"/>
<reference evidence="2" key="1">
    <citation type="submission" date="2022-12" db="EMBL/GenBank/DDBJ databases">
        <title>Reference genome sequencing for broad-spectrum identification of bacterial and archaeal isolates by mass spectrometry.</title>
        <authorList>
            <person name="Sekiguchi Y."/>
            <person name="Tourlousse D.M."/>
        </authorList>
    </citation>
    <scope>NUCLEOTIDE SEQUENCE</scope>
    <source>
        <strain evidence="2">LLR39Z86</strain>
    </source>
</reference>
<comment type="caution">
    <text evidence="2">The sequence shown here is derived from an EMBL/GenBank/DDBJ whole genome shotgun (WGS) entry which is preliminary data.</text>
</comment>
<dbReference type="Proteomes" id="UP001144313">
    <property type="component" value="Unassembled WGS sequence"/>
</dbReference>
<dbReference type="PIRSF" id="PIRSF010260">
    <property type="entry name" value="UCP010260"/>
    <property type="match status" value="1"/>
</dbReference>
<gene>
    <name evidence="2" type="ORF">GALLR39Z86_44850</name>
</gene>
<keyword evidence="3" id="KW-1185">Reference proteome</keyword>
<dbReference type="InterPro" id="IPR018960">
    <property type="entry name" value="DUF1990"/>
</dbReference>
<sequence>MEFKVNYPEAGATRAGPLPPGYRHLLRSVDLDAPFAEAAEVLMTWGLHERCGLHPESTADRAAPGVEVTLRFAGVLRIPCQVVWAEETPGRTGFGYGSMPGHPERGEAGFLLEAIDGRVRFSLRSFSVPGTTAARLGAPVARFLQSRATDHFMDTMRDACSSR</sequence>